<organism evidence="2 3">
    <name type="scientific">Salinibacter ruber</name>
    <dbReference type="NCBI Taxonomy" id="146919"/>
    <lineage>
        <taxon>Bacteria</taxon>
        <taxon>Pseudomonadati</taxon>
        <taxon>Rhodothermota</taxon>
        <taxon>Rhodothermia</taxon>
        <taxon>Rhodothermales</taxon>
        <taxon>Salinibacteraceae</taxon>
        <taxon>Salinibacter</taxon>
    </lineage>
</organism>
<dbReference type="RefSeq" id="WP_259124437.1">
    <property type="nucleotide sequence ID" value="NZ_JANUAE010000015.1"/>
</dbReference>
<proteinExistence type="predicted"/>
<evidence type="ECO:0000313" key="2">
    <source>
        <dbReference type="EMBL" id="MCS3711592.1"/>
    </source>
</evidence>
<feature type="compositionally biased region" description="Basic and acidic residues" evidence="1">
    <location>
        <begin position="49"/>
        <end position="59"/>
    </location>
</feature>
<comment type="caution">
    <text evidence="2">The sequence shown here is derived from an EMBL/GenBank/DDBJ whole genome shotgun (WGS) entry which is preliminary data.</text>
</comment>
<evidence type="ECO:0000313" key="3">
    <source>
        <dbReference type="Proteomes" id="UP001155057"/>
    </source>
</evidence>
<accession>A0A9X2QEB6</accession>
<feature type="region of interest" description="Disordered" evidence="1">
    <location>
        <begin position="20"/>
        <end position="59"/>
    </location>
</feature>
<evidence type="ECO:0000256" key="1">
    <source>
        <dbReference type="SAM" id="MobiDB-lite"/>
    </source>
</evidence>
<reference evidence="2" key="1">
    <citation type="submission" date="2022-08" db="EMBL/GenBank/DDBJ databases">
        <title>Genomic Encyclopedia of Type Strains, Phase V (KMG-V): Genome sequencing to study the core and pangenomes of soil and plant-associated prokaryotes.</title>
        <authorList>
            <person name="Whitman W."/>
        </authorList>
    </citation>
    <scope>NUCLEOTIDE SEQUENCE</scope>
    <source>
        <strain evidence="2">SP3049</strain>
    </source>
</reference>
<sequence length="59" mass="6665">MIPFIVMIIAMIAFWVSGPGQPMDDRSVQPHAPYRRAQSEGIEQTTPEPEGRKISEPRN</sequence>
<dbReference type="AlphaFoldDB" id="A0A9X2QEB6"/>
<dbReference type="Proteomes" id="UP001155057">
    <property type="component" value="Unassembled WGS sequence"/>
</dbReference>
<protein>
    <submittedName>
        <fullName evidence="2">Uncharacterized protein</fullName>
    </submittedName>
</protein>
<name>A0A9X2QEB6_9BACT</name>
<dbReference type="EMBL" id="JANUAE010000015">
    <property type="protein sequence ID" value="MCS3711592.1"/>
    <property type="molecule type" value="Genomic_DNA"/>
</dbReference>
<gene>
    <name evidence="2" type="ORF">GGP61_003225</name>
</gene>